<evidence type="ECO:0000313" key="3">
    <source>
        <dbReference type="Proteomes" id="UP000232638"/>
    </source>
</evidence>
<dbReference type="AlphaFoldDB" id="A0A2K8UA87"/>
<dbReference type="Pfam" id="PF05168">
    <property type="entry name" value="HEPN"/>
    <property type="match status" value="1"/>
</dbReference>
<dbReference type="SMART" id="SM00748">
    <property type="entry name" value="HEPN"/>
    <property type="match status" value="1"/>
</dbReference>
<reference evidence="2 3" key="1">
    <citation type="submission" date="2017-03" db="EMBL/GenBank/DDBJ databases">
        <title>Complete genome sequence of Candidatus 'Thiodictyon syntrophicum' sp. nov. strain Cad16T, a photolithoautotroph purple sulfur bacterium isolated from an alpine meromictic lake.</title>
        <authorList>
            <person name="Luedin S.M."/>
            <person name="Pothier J.F."/>
            <person name="Danza F."/>
            <person name="Storelli N."/>
            <person name="Wittwer M."/>
            <person name="Tonolla M."/>
        </authorList>
    </citation>
    <scope>NUCLEOTIDE SEQUENCE [LARGE SCALE GENOMIC DNA]</scope>
    <source>
        <strain evidence="2 3">Cad16T</strain>
    </source>
</reference>
<accession>A0A2K8UA87</accession>
<dbReference type="Gene3D" id="1.20.120.330">
    <property type="entry name" value="Nucleotidyltransferases domain 2"/>
    <property type="match status" value="1"/>
</dbReference>
<evidence type="ECO:0000313" key="2">
    <source>
        <dbReference type="EMBL" id="AUB82484.1"/>
    </source>
</evidence>
<name>A0A2K8UA87_9GAMM</name>
<dbReference type="SUPFAM" id="SSF81593">
    <property type="entry name" value="Nucleotidyltransferase substrate binding subunit/domain"/>
    <property type="match status" value="1"/>
</dbReference>
<organism evidence="2 3">
    <name type="scientific">Candidatus Thiodictyon syntrophicum</name>
    <dbReference type="NCBI Taxonomy" id="1166950"/>
    <lineage>
        <taxon>Bacteria</taxon>
        <taxon>Pseudomonadati</taxon>
        <taxon>Pseudomonadota</taxon>
        <taxon>Gammaproteobacteria</taxon>
        <taxon>Chromatiales</taxon>
        <taxon>Chromatiaceae</taxon>
        <taxon>Thiodictyon</taxon>
    </lineage>
</organism>
<proteinExistence type="predicted"/>
<keyword evidence="3" id="KW-1185">Reference proteome</keyword>
<sequence length="162" mass="17773">MFWLIAMSSGPSCARRCVRVRCCMPDEPDEVVGNLVAEWLRRAQADMSVASLTDDERIAPEIVAFHAQQAVEKLLKALLVLRQIDFPHTHAIGALLALCEKAGFSDTQDVIEASSLTRYAVAARYPGEDEPVSRQEAREAATLAGRVVAWGLAQIPADVKER</sequence>
<protein>
    <recommendedName>
        <fullName evidence="1">HEPN domain-containing protein</fullName>
    </recommendedName>
</protein>
<gene>
    <name evidence="2" type="ORF">THSYN_17065</name>
</gene>
<dbReference type="PROSITE" id="PS50910">
    <property type="entry name" value="HEPN"/>
    <property type="match status" value="1"/>
</dbReference>
<dbReference type="KEGG" id="tsy:THSYN_17065"/>
<dbReference type="EMBL" id="CP020370">
    <property type="protein sequence ID" value="AUB82484.1"/>
    <property type="molecule type" value="Genomic_DNA"/>
</dbReference>
<evidence type="ECO:0000259" key="1">
    <source>
        <dbReference type="PROSITE" id="PS50910"/>
    </source>
</evidence>
<dbReference type="Proteomes" id="UP000232638">
    <property type="component" value="Chromosome"/>
</dbReference>
<feature type="domain" description="HEPN" evidence="1">
    <location>
        <begin position="41"/>
        <end position="147"/>
    </location>
</feature>
<dbReference type="InterPro" id="IPR007842">
    <property type="entry name" value="HEPN_dom"/>
</dbReference>